<evidence type="ECO:0000313" key="2">
    <source>
        <dbReference type="EMBL" id="SMG43093.1"/>
    </source>
</evidence>
<dbReference type="RefSeq" id="WP_085494739.1">
    <property type="nucleotide sequence ID" value="NZ_FXAZ01000003.1"/>
</dbReference>
<keyword evidence="3" id="KW-1185">Reference proteome</keyword>
<dbReference type="Proteomes" id="UP000193834">
    <property type="component" value="Unassembled WGS sequence"/>
</dbReference>
<dbReference type="PANTHER" id="PTHR33990">
    <property type="entry name" value="PROTEIN YJDN-RELATED"/>
    <property type="match status" value="1"/>
</dbReference>
<sequence length="125" mass="14154">MNQLYPYVIVEDVQGALNFYTEVFGGTTKILNAQEGRVLHAELFLANGGTLHFSATFGHHITVGDSTRVMVQFTQEEEIRSIYEALAKEGKTVVELQDTFFGALHGQIQDKYNIHWVLNFFKKQG</sequence>
<dbReference type="InterPro" id="IPR029068">
    <property type="entry name" value="Glyas_Bleomycin-R_OHBP_Dase"/>
</dbReference>
<proteinExistence type="predicted"/>
<organism evidence="2 3">
    <name type="scientific">Paenibacillus aquistagni</name>
    <dbReference type="NCBI Taxonomy" id="1852522"/>
    <lineage>
        <taxon>Bacteria</taxon>
        <taxon>Bacillati</taxon>
        <taxon>Bacillota</taxon>
        <taxon>Bacilli</taxon>
        <taxon>Bacillales</taxon>
        <taxon>Paenibacillaceae</taxon>
        <taxon>Paenibacillus</taxon>
    </lineage>
</organism>
<dbReference type="InterPro" id="IPR004360">
    <property type="entry name" value="Glyas_Fos-R_dOase_dom"/>
</dbReference>
<dbReference type="Gene3D" id="3.30.720.120">
    <property type="match status" value="1"/>
</dbReference>
<dbReference type="Gene3D" id="3.30.720.110">
    <property type="match status" value="1"/>
</dbReference>
<dbReference type="AlphaFoldDB" id="A0A1X7KPI8"/>
<dbReference type="EMBL" id="FXAZ01000003">
    <property type="protein sequence ID" value="SMG43093.1"/>
    <property type="molecule type" value="Genomic_DNA"/>
</dbReference>
<accession>A0A1X7KPI8</accession>
<dbReference type="OrthoDB" id="9795306at2"/>
<dbReference type="SUPFAM" id="SSF54593">
    <property type="entry name" value="Glyoxalase/Bleomycin resistance protein/Dihydroxybiphenyl dioxygenase"/>
    <property type="match status" value="1"/>
</dbReference>
<feature type="domain" description="Glyoxalase/fosfomycin resistance/dioxygenase" evidence="1">
    <location>
        <begin position="8"/>
        <end position="116"/>
    </location>
</feature>
<dbReference type="Pfam" id="PF00903">
    <property type="entry name" value="Glyoxalase"/>
    <property type="match status" value="1"/>
</dbReference>
<reference evidence="2 3" key="1">
    <citation type="submission" date="2017-04" db="EMBL/GenBank/DDBJ databases">
        <authorList>
            <person name="Afonso C.L."/>
            <person name="Miller P.J."/>
            <person name="Scott M.A."/>
            <person name="Spackman E."/>
            <person name="Goraichik I."/>
            <person name="Dimitrov K.M."/>
            <person name="Suarez D.L."/>
            <person name="Swayne D.E."/>
        </authorList>
    </citation>
    <scope>NUCLEOTIDE SEQUENCE [LARGE SCALE GENOMIC DNA]</scope>
    <source>
        <strain evidence="2 3">11</strain>
    </source>
</reference>
<evidence type="ECO:0000313" key="3">
    <source>
        <dbReference type="Proteomes" id="UP000193834"/>
    </source>
</evidence>
<name>A0A1X7KPI8_9BACL</name>
<gene>
    <name evidence="2" type="ORF">SAMN06295960_2552</name>
</gene>
<dbReference type="PANTHER" id="PTHR33990:SF1">
    <property type="entry name" value="PROTEIN YJDN"/>
    <property type="match status" value="1"/>
</dbReference>
<evidence type="ECO:0000259" key="1">
    <source>
        <dbReference type="Pfam" id="PF00903"/>
    </source>
</evidence>
<protein>
    <submittedName>
        <fullName evidence="2">PhnB protein</fullName>
    </submittedName>
</protein>
<dbReference type="STRING" id="1852522.SAMN06295960_2552"/>